<dbReference type="SMART" id="SM00322">
    <property type="entry name" value="KH"/>
    <property type="match status" value="1"/>
</dbReference>
<keyword evidence="5 6" id="KW-0694">RNA-binding</keyword>
<evidence type="ECO:0000256" key="5">
    <source>
        <dbReference type="ARBA" id="ARBA00022884"/>
    </source>
</evidence>
<feature type="domain" description="S1 motif" evidence="7">
    <location>
        <begin position="621"/>
        <end position="689"/>
    </location>
</feature>
<dbReference type="Pfam" id="PF00575">
    <property type="entry name" value="S1"/>
    <property type="match status" value="1"/>
</dbReference>
<keyword evidence="4 6" id="KW-0548">Nucleotidyltransferase</keyword>
<evidence type="ECO:0000256" key="3">
    <source>
        <dbReference type="ARBA" id="ARBA00022679"/>
    </source>
</evidence>
<dbReference type="PANTHER" id="PTHR11252:SF0">
    <property type="entry name" value="POLYRIBONUCLEOTIDE NUCLEOTIDYLTRANSFERASE 1, MITOCHONDRIAL"/>
    <property type="match status" value="1"/>
</dbReference>
<evidence type="ECO:0000313" key="8">
    <source>
        <dbReference type="EMBL" id="MFD2613054.1"/>
    </source>
</evidence>
<dbReference type="CDD" id="cd04472">
    <property type="entry name" value="S1_PNPase"/>
    <property type="match status" value="1"/>
</dbReference>
<dbReference type="InterPro" id="IPR036612">
    <property type="entry name" value="KH_dom_type_1_sf"/>
</dbReference>
<dbReference type="PANTHER" id="PTHR11252">
    <property type="entry name" value="POLYRIBONUCLEOTIDE NUCLEOTIDYLTRANSFERASE"/>
    <property type="match status" value="1"/>
</dbReference>
<evidence type="ECO:0000313" key="9">
    <source>
        <dbReference type="Proteomes" id="UP001597541"/>
    </source>
</evidence>
<dbReference type="SMART" id="SM00316">
    <property type="entry name" value="S1"/>
    <property type="match status" value="1"/>
</dbReference>
<dbReference type="Proteomes" id="UP001597541">
    <property type="component" value="Unassembled WGS sequence"/>
</dbReference>
<dbReference type="InterPro" id="IPR012340">
    <property type="entry name" value="NA-bd_OB-fold"/>
</dbReference>
<dbReference type="Pfam" id="PF03725">
    <property type="entry name" value="RNase_PH_C"/>
    <property type="match status" value="2"/>
</dbReference>
<dbReference type="Gene3D" id="2.40.50.140">
    <property type="entry name" value="Nucleic acid-binding proteins"/>
    <property type="match status" value="1"/>
</dbReference>
<keyword evidence="9" id="KW-1185">Reference proteome</keyword>
<comment type="similarity">
    <text evidence="1 6">Belongs to the polyribonucleotide nucleotidyltransferase family.</text>
</comment>
<dbReference type="GO" id="GO:0004654">
    <property type="term" value="F:polyribonucleotide nucleotidyltransferase activity"/>
    <property type="evidence" value="ECO:0007669"/>
    <property type="project" value="UniProtKB-EC"/>
</dbReference>
<keyword evidence="6" id="KW-0460">Magnesium</keyword>
<dbReference type="InterPro" id="IPR004088">
    <property type="entry name" value="KH_dom_type_1"/>
</dbReference>
<dbReference type="SUPFAM" id="SSF54211">
    <property type="entry name" value="Ribosomal protein S5 domain 2-like"/>
    <property type="match status" value="2"/>
</dbReference>
<evidence type="ECO:0000256" key="2">
    <source>
        <dbReference type="ARBA" id="ARBA00022490"/>
    </source>
</evidence>
<dbReference type="SUPFAM" id="SSF55666">
    <property type="entry name" value="Ribonuclease PH domain 2-like"/>
    <property type="match status" value="2"/>
</dbReference>
<dbReference type="SUPFAM" id="SSF50249">
    <property type="entry name" value="Nucleic acid-binding proteins"/>
    <property type="match status" value="1"/>
</dbReference>
<comment type="catalytic activity">
    <reaction evidence="6">
        <text>RNA(n+1) + phosphate = RNA(n) + a ribonucleoside 5'-diphosphate</text>
        <dbReference type="Rhea" id="RHEA:22096"/>
        <dbReference type="Rhea" id="RHEA-COMP:14527"/>
        <dbReference type="Rhea" id="RHEA-COMP:17342"/>
        <dbReference type="ChEBI" id="CHEBI:43474"/>
        <dbReference type="ChEBI" id="CHEBI:57930"/>
        <dbReference type="ChEBI" id="CHEBI:140395"/>
        <dbReference type="EC" id="2.7.7.8"/>
    </reaction>
</comment>
<dbReference type="RefSeq" id="WP_377602941.1">
    <property type="nucleotide sequence ID" value="NZ_JBHUME010000007.1"/>
</dbReference>
<evidence type="ECO:0000256" key="4">
    <source>
        <dbReference type="ARBA" id="ARBA00022695"/>
    </source>
</evidence>
<dbReference type="InterPro" id="IPR036345">
    <property type="entry name" value="ExoRNase_PH_dom2_sf"/>
</dbReference>
<comment type="cofactor">
    <cofactor evidence="6">
        <name>Mg(2+)</name>
        <dbReference type="ChEBI" id="CHEBI:18420"/>
    </cofactor>
</comment>
<keyword evidence="6" id="KW-0479">Metal-binding</keyword>
<keyword evidence="3 6" id="KW-0808">Transferase</keyword>
<evidence type="ECO:0000256" key="6">
    <source>
        <dbReference type="HAMAP-Rule" id="MF_01595"/>
    </source>
</evidence>
<dbReference type="InterPro" id="IPR004087">
    <property type="entry name" value="KH_dom"/>
</dbReference>
<dbReference type="Gene3D" id="3.30.230.70">
    <property type="entry name" value="GHMP Kinase, N-terminal domain"/>
    <property type="match status" value="2"/>
</dbReference>
<dbReference type="InterPro" id="IPR015847">
    <property type="entry name" value="ExoRNase_PH_dom2"/>
</dbReference>
<organism evidence="8 9">
    <name type="scientific">Paenibacillus gansuensis</name>
    <dbReference type="NCBI Taxonomy" id="306542"/>
    <lineage>
        <taxon>Bacteria</taxon>
        <taxon>Bacillati</taxon>
        <taxon>Bacillota</taxon>
        <taxon>Bacilli</taxon>
        <taxon>Bacillales</taxon>
        <taxon>Paenibacillaceae</taxon>
        <taxon>Paenibacillus</taxon>
    </lineage>
</organism>
<reference evidence="9" key="1">
    <citation type="journal article" date="2019" name="Int. J. Syst. Evol. Microbiol.">
        <title>The Global Catalogue of Microorganisms (GCM) 10K type strain sequencing project: providing services to taxonomists for standard genome sequencing and annotation.</title>
        <authorList>
            <consortium name="The Broad Institute Genomics Platform"/>
            <consortium name="The Broad Institute Genome Sequencing Center for Infectious Disease"/>
            <person name="Wu L."/>
            <person name="Ma J."/>
        </authorList>
    </citation>
    <scope>NUCLEOTIDE SEQUENCE [LARGE SCALE GENOMIC DNA]</scope>
    <source>
        <strain evidence="9">KCTC 3950</strain>
    </source>
</reference>
<gene>
    <name evidence="6 8" type="primary">pnp</name>
    <name evidence="8" type="ORF">ACFSUF_11525</name>
</gene>
<dbReference type="EC" id="2.7.7.8" evidence="6"/>
<dbReference type="Pfam" id="PF03726">
    <property type="entry name" value="PNPase"/>
    <property type="match status" value="1"/>
</dbReference>
<comment type="caution">
    <text evidence="8">The sequence shown here is derived from an EMBL/GenBank/DDBJ whole genome shotgun (WGS) entry which is preliminary data.</text>
</comment>
<protein>
    <recommendedName>
        <fullName evidence="6">Polyribonucleotide nucleotidyltransferase</fullName>
        <ecNumber evidence="6">2.7.7.8</ecNumber>
    </recommendedName>
    <alternativeName>
        <fullName evidence="6">Polynucleotide phosphorylase</fullName>
        <shortName evidence="6">PNPase</shortName>
    </alternativeName>
</protein>
<sequence length="703" mass="76785">MEKTIEMNLGGRKLVLETGRLAKQANAAVTVRYGDTVVLCTVTASSEPKDLDFFPLTVNYEERLYAVGKIPGGFIKREGRPSEKAILSSRLTDRPIRPLFPEGFRNDVQVLNLVMSVDQDCSPEIAAMIGTSAALSISDVPFNGPIGGVIVGRIDGKFIINPTPEQEEQSDVYCVVAGTKDAIMMVEAEGNEVAEDVMLEAIMFGHDEIKNIVSIIEQFTEAAGKPKMAVKLHEVNAKVNDEVRAYAMNRLVEAVRIEEKQARSEAIDTIKKEAAEHFSEVYAETPELMKDVHEVLYDIVKEEVRRLITHDKVRPDGRGLNEIRPIDCDISLLPRTHGSGLFTRGQTQALSVCTLGALGDVQILDGISPEETKRFMHHYNFPPFSVGEARPLRAPGRREIGHGALGERALSKVIPNEVEFPYTIRLVSEVIESNGSTSQASICASTLAMMDAGVPIKAPVAGIAMGLIKDGSQVSILTDIQGMEDHLGDMDFKVAGTAAGITAIQMDIKIDGIDRSILKEALEQAREGRLFILDKMTARIQEPKKSLSKYAPKIVTMQINPDKIRDVIGAGGKIINKIIEETGVKIDIEQDGRVFIASSNEEMNNKARSIIEGIVKEVVVGETYLGTVKRVEKFGAFVEILPGKEGLVHISQLSTERVAKTEDVVKIGDQITVKVTEIDQQGRVNLSRKATMTPPAAEAPAKA</sequence>
<feature type="binding site" evidence="6">
    <location>
        <position position="491"/>
    </location>
    <ligand>
        <name>Mg(2+)</name>
        <dbReference type="ChEBI" id="CHEBI:18420"/>
    </ligand>
</feature>
<dbReference type="PROSITE" id="PS50126">
    <property type="entry name" value="S1"/>
    <property type="match status" value="1"/>
</dbReference>
<dbReference type="HAMAP" id="MF_01595">
    <property type="entry name" value="PNPase"/>
    <property type="match status" value="1"/>
</dbReference>
<dbReference type="PROSITE" id="PS50084">
    <property type="entry name" value="KH_TYPE_1"/>
    <property type="match status" value="1"/>
</dbReference>
<dbReference type="InterPro" id="IPR001247">
    <property type="entry name" value="ExoRNase_PH_dom1"/>
</dbReference>
<dbReference type="InterPro" id="IPR027408">
    <property type="entry name" value="PNPase/RNase_PH_dom_sf"/>
</dbReference>
<comment type="function">
    <text evidence="6">Involved in mRNA degradation. Catalyzes the phosphorolysis of single-stranded polyribonucleotides processively in the 3'- to 5'-direction.</text>
</comment>
<dbReference type="SUPFAM" id="SSF54791">
    <property type="entry name" value="Eukaryotic type KH-domain (KH-domain type I)"/>
    <property type="match status" value="1"/>
</dbReference>
<dbReference type="Pfam" id="PF01138">
    <property type="entry name" value="RNase_PH"/>
    <property type="match status" value="2"/>
</dbReference>
<dbReference type="CDD" id="cd11364">
    <property type="entry name" value="RNase_PH_PNPase_2"/>
    <property type="match status" value="1"/>
</dbReference>
<accession>A0ABW5PEX6</accession>
<evidence type="ECO:0000256" key="1">
    <source>
        <dbReference type="ARBA" id="ARBA00007404"/>
    </source>
</evidence>
<dbReference type="NCBIfam" id="NF008805">
    <property type="entry name" value="PRK11824.1"/>
    <property type="match status" value="1"/>
</dbReference>
<dbReference type="EMBL" id="JBHUME010000007">
    <property type="protein sequence ID" value="MFD2613054.1"/>
    <property type="molecule type" value="Genomic_DNA"/>
</dbReference>
<dbReference type="InterPro" id="IPR020568">
    <property type="entry name" value="Ribosomal_Su5_D2-typ_SF"/>
</dbReference>
<dbReference type="CDD" id="cd02393">
    <property type="entry name" value="KH-I_PNPase"/>
    <property type="match status" value="1"/>
</dbReference>
<dbReference type="InterPro" id="IPR003029">
    <property type="entry name" value="S1_domain"/>
</dbReference>
<dbReference type="NCBIfam" id="TIGR03591">
    <property type="entry name" value="polynuc_phos"/>
    <property type="match status" value="1"/>
</dbReference>
<name>A0ABW5PEX6_9BACL</name>
<keyword evidence="2 6" id="KW-0963">Cytoplasm</keyword>
<dbReference type="Pfam" id="PF00013">
    <property type="entry name" value="KH_1"/>
    <property type="match status" value="1"/>
</dbReference>
<dbReference type="InterPro" id="IPR015848">
    <property type="entry name" value="PNPase_PH_RNA-bd_bac/org-type"/>
</dbReference>
<evidence type="ECO:0000259" key="7">
    <source>
        <dbReference type="PROSITE" id="PS50126"/>
    </source>
</evidence>
<dbReference type="CDD" id="cd11363">
    <property type="entry name" value="RNase_PH_PNPase_1"/>
    <property type="match status" value="1"/>
</dbReference>
<dbReference type="PIRSF" id="PIRSF005499">
    <property type="entry name" value="PNPase"/>
    <property type="match status" value="1"/>
</dbReference>
<comment type="subcellular location">
    <subcellularLocation>
        <location evidence="6">Cytoplasm</location>
    </subcellularLocation>
</comment>
<feature type="binding site" evidence="6">
    <location>
        <position position="485"/>
    </location>
    <ligand>
        <name>Mg(2+)</name>
        <dbReference type="ChEBI" id="CHEBI:18420"/>
    </ligand>
</feature>
<dbReference type="Gene3D" id="3.30.1370.10">
    <property type="entry name" value="K Homology domain, type 1"/>
    <property type="match status" value="1"/>
</dbReference>
<proteinExistence type="inferred from homology"/>
<dbReference type="InterPro" id="IPR012162">
    <property type="entry name" value="PNPase"/>
</dbReference>